<dbReference type="GO" id="GO:0005743">
    <property type="term" value="C:mitochondrial inner membrane"/>
    <property type="evidence" value="ECO:0007669"/>
    <property type="project" value="UniProtKB-SubCell"/>
</dbReference>
<evidence type="ECO:0000256" key="4">
    <source>
        <dbReference type="ARBA" id="ARBA00022989"/>
    </source>
</evidence>
<gene>
    <name evidence="8" type="ORF">CALMAC_LOCUS8076</name>
</gene>
<dbReference type="Pfam" id="PF14990">
    <property type="entry name" value="DUF4516"/>
    <property type="match status" value="1"/>
</dbReference>
<name>A0A653CCT0_CALMS</name>
<evidence type="ECO:0000256" key="7">
    <source>
        <dbReference type="ARBA" id="ARBA00044944"/>
    </source>
</evidence>
<dbReference type="GO" id="GO:0034551">
    <property type="term" value="P:mitochondrial respiratory chain complex III assembly"/>
    <property type="evidence" value="ECO:0007669"/>
    <property type="project" value="InterPro"/>
</dbReference>
<sequence>MPAGVTWGTYIKFFTAAMLSMMAGSQVVHMYYRPLDDLEEYIKKEQELVKKQVVKE</sequence>
<dbReference type="OrthoDB" id="5913955at2759"/>
<keyword evidence="3" id="KW-0999">Mitochondrion inner membrane</keyword>
<evidence type="ECO:0000256" key="3">
    <source>
        <dbReference type="ARBA" id="ARBA00022792"/>
    </source>
</evidence>
<accession>A0A653CCT0</accession>
<keyword evidence="4" id="KW-1133">Transmembrane helix</keyword>
<keyword evidence="5" id="KW-0496">Mitochondrion</keyword>
<proteinExistence type="inferred from homology"/>
<evidence type="ECO:0000256" key="6">
    <source>
        <dbReference type="ARBA" id="ARBA00023136"/>
    </source>
</evidence>
<dbReference type="Proteomes" id="UP000410492">
    <property type="component" value="Unassembled WGS sequence"/>
</dbReference>
<comment type="similarity">
    <text evidence="7">Belongs to the UQCC6 family.</text>
</comment>
<reference evidence="8 9" key="1">
    <citation type="submission" date="2019-01" db="EMBL/GenBank/DDBJ databases">
        <authorList>
            <person name="Sayadi A."/>
        </authorList>
    </citation>
    <scope>NUCLEOTIDE SEQUENCE [LARGE SCALE GENOMIC DNA]</scope>
</reference>
<dbReference type="InterPro" id="IPR027858">
    <property type="entry name" value="BRAWNIN"/>
</dbReference>
<protein>
    <submittedName>
        <fullName evidence="8">Uncharacterized protein</fullName>
    </submittedName>
</protein>
<evidence type="ECO:0000256" key="2">
    <source>
        <dbReference type="ARBA" id="ARBA00022692"/>
    </source>
</evidence>
<keyword evidence="6" id="KW-0472">Membrane</keyword>
<evidence type="ECO:0000256" key="5">
    <source>
        <dbReference type="ARBA" id="ARBA00023128"/>
    </source>
</evidence>
<evidence type="ECO:0000313" key="8">
    <source>
        <dbReference type="EMBL" id="VEN45715.1"/>
    </source>
</evidence>
<dbReference type="PANTHER" id="PTHR28492:SF1">
    <property type="entry name" value="UBIQUINOL-CYTOCHROME-C REDUCTASE COMPLEX ASSEMBLY FACTOR 6"/>
    <property type="match status" value="1"/>
</dbReference>
<dbReference type="EMBL" id="CAACVG010007488">
    <property type="protein sequence ID" value="VEN45715.1"/>
    <property type="molecule type" value="Genomic_DNA"/>
</dbReference>
<keyword evidence="2" id="KW-0812">Transmembrane</keyword>
<evidence type="ECO:0000313" key="9">
    <source>
        <dbReference type="Proteomes" id="UP000410492"/>
    </source>
</evidence>
<evidence type="ECO:0000256" key="1">
    <source>
        <dbReference type="ARBA" id="ARBA00004434"/>
    </source>
</evidence>
<dbReference type="PANTHER" id="PTHR28492">
    <property type="entry name" value="HYPOTHETICAL PROTEIN LOC691921"/>
    <property type="match status" value="1"/>
</dbReference>
<comment type="subcellular location">
    <subcellularLocation>
        <location evidence="1">Mitochondrion inner membrane</location>
        <topology evidence="1">Single-pass membrane protein</topology>
    </subcellularLocation>
</comment>
<organism evidence="8 9">
    <name type="scientific">Callosobruchus maculatus</name>
    <name type="common">Southern cowpea weevil</name>
    <name type="synonym">Pulse bruchid</name>
    <dbReference type="NCBI Taxonomy" id="64391"/>
    <lineage>
        <taxon>Eukaryota</taxon>
        <taxon>Metazoa</taxon>
        <taxon>Ecdysozoa</taxon>
        <taxon>Arthropoda</taxon>
        <taxon>Hexapoda</taxon>
        <taxon>Insecta</taxon>
        <taxon>Pterygota</taxon>
        <taxon>Neoptera</taxon>
        <taxon>Endopterygota</taxon>
        <taxon>Coleoptera</taxon>
        <taxon>Polyphaga</taxon>
        <taxon>Cucujiformia</taxon>
        <taxon>Chrysomeloidea</taxon>
        <taxon>Chrysomelidae</taxon>
        <taxon>Bruchinae</taxon>
        <taxon>Bruchini</taxon>
        <taxon>Callosobruchus</taxon>
    </lineage>
</organism>
<dbReference type="AlphaFoldDB" id="A0A653CCT0"/>
<keyword evidence="9" id="KW-1185">Reference proteome</keyword>